<dbReference type="Proteomes" id="UP000663877">
    <property type="component" value="Unassembled WGS sequence"/>
</dbReference>
<feature type="non-terminal residue" evidence="3">
    <location>
        <position position="66"/>
    </location>
</feature>
<dbReference type="EMBL" id="CAJNOM010002553">
    <property type="protein sequence ID" value="CAF1634253.1"/>
    <property type="molecule type" value="Genomic_DNA"/>
</dbReference>
<comment type="caution">
    <text evidence="3">The sequence shown here is derived from an EMBL/GenBank/DDBJ whole genome shotgun (WGS) entry which is preliminary data.</text>
</comment>
<organism evidence="3 5">
    <name type="scientific">Adineta steineri</name>
    <dbReference type="NCBI Taxonomy" id="433720"/>
    <lineage>
        <taxon>Eukaryota</taxon>
        <taxon>Metazoa</taxon>
        <taxon>Spiralia</taxon>
        <taxon>Gnathifera</taxon>
        <taxon>Rotifera</taxon>
        <taxon>Eurotatoria</taxon>
        <taxon>Bdelloidea</taxon>
        <taxon>Adinetida</taxon>
        <taxon>Adinetidae</taxon>
        <taxon>Adineta</taxon>
    </lineage>
</organism>
<dbReference type="EMBL" id="CAJNOI010002234">
    <property type="protein sequence ID" value="CAF1465150.1"/>
    <property type="molecule type" value="Genomic_DNA"/>
</dbReference>
<evidence type="ECO:0000313" key="4">
    <source>
        <dbReference type="EMBL" id="CAF1634267.1"/>
    </source>
</evidence>
<dbReference type="Proteomes" id="UP000663832">
    <property type="component" value="Unassembled WGS sequence"/>
</dbReference>
<evidence type="ECO:0000313" key="2">
    <source>
        <dbReference type="EMBL" id="CAF1465217.1"/>
    </source>
</evidence>
<proteinExistence type="predicted"/>
<sequence>MESNMNEGKMLKFMKILVPVVGVGIVLTTVVFALSIATLVKVNKGFNDIHGNSIVTANPTNPTAGP</sequence>
<keyword evidence="5" id="KW-1185">Reference proteome</keyword>
<dbReference type="AlphaFoldDB" id="A0A816DHR5"/>
<gene>
    <name evidence="1" type="ORF">BJG266_LOCUS41199</name>
    <name evidence="2" type="ORF">BJG266_LOCUS41202</name>
    <name evidence="3" type="ORF">QVE165_LOCUS58066</name>
    <name evidence="4" type="ORF">QVE165_LOCUS58069</name>
</gene>
<evidence type="ECO:0000313" key="1">
    <source>
        <dbReference type="EMBL" id="CAF1465150.1"/>
    </source>
</evidence>
<accession>A0A816DHR5</accession>
<dbReference type="EMBL" id="CAJNOI010002235">
    <property type="protein sequence ID" value="CAF1465217.1"/>
    <property type="molecule type" value="Genomic_DNA"/>
</dbReference>
<evidence type="ECO:0000313" key="3">
    <source>
        <dbReference type="EMBL" id="CAF1634253.1"/>
    </source>
</evidence>
<evidence type="ECO:0000313" key="5">
    <source>
        <dbReference type="Proteomes" id="UP000663832"/>
    </source>
</evidence>
<protein>
    <submittedName>
        <fullName evidence="3">Uncharacterized protein</fullName>
    </submittedName>
</protein>
<dbReference type="EMBL" id="CAJNOM010002554">
    <property type="protein sequence ID" value="CAF1634267.1"/>
    <property type="molecule type" value="Genomic_DNA"/>
</dbReference>
<reference evidence="3" key="1">
    <citation type="submission" date="2021-02" db="EMBL/GenBank/DDBJ databases">
        <authorList>
            <person name="Nowell W R."/>
        </authorList>
    </citation>
    <scope>NUCLEOTIDE SEQUENCE</scope>
</reference>
<name>A0A816DHR5_9BILA</name>